<name>A0A9P0GJJ0_9CUCU</name>
<dbReference type="PANTHER" id="PTHR47326">
    <property type="entry name" value="TRANSPOSABLE ELEMENT TC3 TRANSPOSASE-LIKE PROTEIN"/>
    <property type="match status" value="1"/>
</dbReference>
<sequence>MEFCRWINNNHRVVSSILFTDEATFTRDDINITRNYHVWSDENPHATVESNFQHRFSVNVWCGMVDSYLIGPFILENRLTEDNYLNFLQNELQGLLEDVPVNIRMQMYYQHDGAPAHVARQVKQHLDERFPGRWIGRGGPINWPARSPYLTLLYFCLWGWMKNEVYKIKVDTRDALIRRIE</sequence>
<dbReference type="AlphaFoldDB" id="A0A9P0GJJ0"/>
<organism evidence="1 2">
    <name type="scientific">Psylliodes chrysocephalus</name>
    <dbReference type="NCBI Taxonomy" id="3402493"/>
    <lineage>
        <taxon>Eukaryota</taxon>
        <taxon>Metazoa</taxon>
        <taxon>Ecdysozoa</taxon>
        <taxon>Arthropoda</taxon>
        <taxon>Hexapoda</taxon>
        <taxon>Insecta</taxon>
        <taxon>Pterygota</taxon>
        <taxon>Neoptera</taxon>
        <taxon>Endopterygota</taxon>
        <taxon>Coleoptera</taxon>
        <taxon>Polyphaga</taxon>
        <taxon>Cucujiformia</taxon>
        <taxon>Chrysomeloidea</taxon>
        <taxon>Chrysomelidae</taxon>
        <taxon>Galerucinae</taxon>
        <taxon>Alticini</taxon>
        <taxon>Psylliodes</taxon>
    </lineage>
</organism>
<reference evidence="1" key="1">
    <citation type="submission" date="2022-01" db="EMBL/GenBank/DDBJ databases">
        <authorList>
            <person name="King R."/>
        </authorList>
    </citation>
    <scope>NUCLEOTIDE SEQUENCE</scope>
</reference>
<proteinExistence type="predicted"/>
<dbReference type="InterPro" id="IPR036397">
    <property type="entry name" value="RNaseH_sf"/>
</dbReference>
<protein>
    <recommendedName>
        <fullName evidence="3">Transposase</fullName>
    </recommendedName>
</protein>
<feature type="non-terminal residue" evidence="1">
    <location>
        <position position="181"/>
    </location>
</feature>
<accession>A0A9P0GJJ0</accession>
<evidence type="ECO:0008006" key="3">
    <source>
        <dbReference type="Google" id="ProtNLM"/>
    </source>
</evidence>
<evidence type="ECO:0000313" key="2">
    <source>
        <dbReference type="Proteomes" id="UP001153636"/>
    </source>
</evidence>
<dbReference type="OrthoDB" id="6764275at2759"/>
<gene>
    <name evidence="1" type="ORF">PSYICH_LOCUS13923</name>
</gene>
<evidence type="ECO:0000313" key="1">
    <source>
        <dbReference type="EMBL" id="CAH1113242.1"/>
    </source>
</evidence>
<dbReference type="PANTHER" id="PTHR47326:SF1">
    <property type="entry name" value="HTH PSQ-TYPE DOMAIN-CONTAINING PROTEIN"/>
    <property type="match status" value="1"/>
</dbReference>
<dbReference type="Proteomes" id="UP001153636">
    <property type="component" value="Chromosome 7"/>
</dbReference>
<keyword evidence="2" id="KW-1185">Reference proteome</keyword>
<dbReference type="GO" id="GO:0003676">
    <property type="term" value="F:nucleic acid binding"/>
    <property type="evidence" value="ECO:0007669"/>
    <property type="project" value="InterPro"/>
</dbReference>
<dbReference type="Gene3D" id="3.30.420.10">
    <property type="entry name" value="Ribonuclease H-like superfamily/Ribonuclease H"/>
    <property type="match status" value="1"/>
</dbReference>
<dbReference type="EMBL" id="OV651819">
    <property type="protein sequence ID" value="CAH1113242.1"/>
    <property type="molecule type" value="Genomic_DNA"/>
</dbReference>